<accession>A0ABW6XQB7</accession>
<proteinExistence type="predicted"/>
<dbReference type="InterPro" id="IPR041657">
    <property type="entry name" value="HTH_17"/>
</dbReference>
<evidence type="ECO:0000259" key="1">
    <source>
        <dbReference type="Pfam" id="PF12728"/>
    </source>
</evidence>
<dbReference type="SUPFAM" id="SSF46955">
    <property type="entry name" value="Putative DNA-binding domain"/>
    <property type="match status" value="1"/>
</dbReference>
<dbReference type="RefSeq" id="WP_388307241.1">
    <property type="nucleotide sequence ID" value="NZ_JBIBDZ010000003.1"/>
</dbReference>
<gene>
    <name evidence="2" type="ORF">ACFY8C_14590</name>
</gene>
<reference evidence="2 3" key="1">
    <citation type="submission" date="2024-10" db="EMBL/GenBank/DDBJ databases">
        <title>The Natural Products Discovery Center: Release of the First 8490 Sequenced Strains for Exploring Actinobacteria Biosynthetic Diversity.</title>
        <authorList>
            <person name="Kalkreuter E."/>
            <person name="Kautsar S.A."/>
            <person name="Yang D."/>
            <person name="Bader C.D."/>
            <person name="Teijaro C.N."/>
            <person name="Fluegel L."/>
            <person name="Davis C.M."/>
            <person name="Simpson J.R."/>
            <person name="Lauterbach L."/>
            <person name="Steele A.D."/>
            <person name="Gui C."/>
            <person name="Meng S."/>
            <person name="Li G."/>
            <person name="Viehrig K."/>
            <person name="Ye F."/>
            <person name="Su P."/>
            <person name="Kiefer A.F."/>
            <person name="Nichols A."/>
            <person name="Cepeda A.J."/>
            <person name="Yan W."/>
            <person name="Fan B."/>
            <person name="Jiang Y."/>
            <person name="Adhikari A."/>
            <person name="Zheng C.-J."/>
            <person name="Schuster L."/>
            <person name="Cowan T.M."/>
            <person name="Smanski M.J."/>
            <person name="Chevrette M.G."/>
            <person name="De Carvalho L.P.S."/>
            <person name="Shen B."/>
        </authorList>
    </citation>
    <scope>NUCLEOTIDE SEQUENCE [LARGE SCALE GENOMIC DNA]</scope>
    <source>
        <strain evidence="2 3">NPDC012605</strain>
    </source>
</reference>
<dbReference type="InterPro" id="IPR009061">
    <property type="entry name" value="DNA-bd_dom_put_sf"/>
</dbReference>
<evidence type="ECO:0000313" key="3">
    <source>
        <dbReference type="Proteomes" id="UP001602370"/>
    </source>
</evidence>
<organism evidence="2 3">
    <name type="scientific">Streptomyces flavochromogenes</name>
    <dbReference type="NCBI Taxonomy" id="68199"/>
    <lineage>
        <taxon>Bacteria</taxon>
        <taxon>Bacillati</taxon>
        <taxon>Actinomycetota</taxon>
        <taxon>Actinomycetes</taxon>
        <taxon>Kitasatosporales</taxon>
        <taxon>Streptomycetaceae</taxon>
        <taxon>Streptomyces</taxon>
    </lineage>
</organism>
<name>A0ABW6XQB7_9ACTN</name>
<keyword evidence="3" id="KW-1185">Reference proteome</keyword>
<comment type="caution">
    <text evidence="2">The sequence shown here is derived from an EMBL/GenBank/DDBJ whole genome shotgun (WGS) entry which is preliminary data.</text>
</comment>
<dbReference type="Pfam" id="PF12728">
    <property type="entry name" value="HTH_17"/>
    <property type="match status" value="1"/>
</dbReference>
<evidence type="ECO:0000313" key="2">
    <source>
        <dbReference type="EMBL" id="MFF5919566.1"/>
    </source>
</evidence>
<dbReference type="Proteomes" id="UP001602370">
    <property type="component" value="Unassembled WGS sequence"/>
</dbReference>
<protein>
    <submittedName>
        <fullName evidence="2">Helix-turn-helix domain-containing protein</fullName>
    </submittedName>
</protein>
<dbReference type="EMBL" id="JBIBDZ010000003">
    <property type="protein sequence ID" value="MFF5919566.1"/>
    <property type="molecule type" value="Genomic_DNA"/>
</dbReference>
<dbReference type="Gene3D" id="1.10.1660.10">
    <property type="match status" value="1"/>
</dbReference>
<feature type="domain" description="Helix-turn-helix" evidence="1">
    <location>
        <begin position="10"/>
        <end position="56"/>
    </location>
</feature>
<sequence>MTLSERIDKYLTTQEVARRYRVAPGTVRYWRHIGYIPEGVKRGRKWLYDPDLLDLWDTAQPESERAA</sequence>